<comment type="similarity">
    <text evidence="2">Belongs to the RNA methyltransferase RsmE family.</text>
</comment>
<dbReference type="PANTHER" id="PTHR30027">
    <property type="entry name" value="RIBOSOMAL RNA SMALL SUBUNIT METHYLTRANSFERASE E"/>
    <property type="match status" value="1"/>
</dbReference>
<dbReference type="AlphaFoldDB" id="A0A382CML0"/>
<keyword evidence="7" id="KW-0808">Transferase</keyword>
<dbReference type="Gene3D" id="3.40.1280.10">
    <property type="match status" value="1"/>
</dbReference>
<keyword evidence="8" id="KW-0949">S-adenosyl-L-methionine</keyword>
<evidence type="ECO:0000256" key="10">
    <source>
        <dbReference type="ARBA" id="ARBA00047944"/>
    </source>
</evidence>
<evidence type="ECO:0000256" key="2">
    <source>
        <dbReference type="ARBA" id="ARBA00005528"/>
    </source>
</evidence>
<feature type="domain" description="Ribosomal RNA small subunit methyltransferase E methyltransferase" evidence="11">
    <location>
        <begin position="89"/>
        <end position="251"/>
    </location>
</feature>
<dbReference type="GO" id="GO:0070042">
    <property type="term" value="F:rRNA (uridine-N3-)-methyltransferase activity"/>
    <property type="evidence" value="ECO:0007669"/>
    <property type="project" value="TreeGrafter"/>
</dbReference>
<accession>A0A382CML0</accession>
<reference evidence="12" key="1">
    <citation type="submission" date="2018-05" db="EMBL/GenBank/DDBJ databases">
        <authorList>
            <person name="Lanie J.A."/>
            <person name="Ng W.-L."/>
            <person name="Kazmierczak K.M."/>
            <person name="Andrzejewski T.M."/>
            <person name="Davidsen T.M."/>
            <person name="Wayne K.J."/>
            <person name="Tettelin H."/>
            <person name="Glass J.I."/>
            <person name="Rusch D."/>
            <person name="Podicherti R."/>
            <person name="Tsui H.-C.T."/>
            <person name="Winkler M.E."/>
        </authorList>
    </citation>
    <scope>NUCLEOTIDE SEQUENCE</scope>
</reference>
<dbReference type="InterPro" id="IPR046886">
    <property type="entry name" value="RsmE_MTase_dom"/>
</dbReference>
<comment type="catalytic activity">
    <reaction evidence="10">
        <text>uridine(1498) in 16S rRNA + S-adenosyl-L-methionine = N(3)-methyluridine(1498) in 16S rRNA + S-adenosyl-L-homocysteine + H(+)</text>
        <dbReference type="Rhea" id="RHEA:42920"/>
        <dbReference type="Rhea" id="RHEA-COMP:10283"/>
        <dbReference type="Rhea" id="RHEA-COMP:10284"/>
        <dbReference type="ChEBI" id="CHEBI:15378"/>
        <dbReference type="ChEBI" id="CHEBI:57856"/>
        <dbReference type="ChEBI" id="CHEBI:59789"/>
        <dbReference type="ChEBI" id="CHEBI:65315"/>
        <dbReference type="ChEBI" id="CHEBI:74502"/>
        <dbReference type="EC" id="2.1.1.193"/>
    </reaction>
</comment>
<dbReference type="EMBL" id="UINC01035153">
    <property type="protein sequence ID" value="SVB27109.1"/>
    <property type="molecule type" value="Genomic_DNA"/>
</dbReference>
<keyword evidence="5" id="KW-0698">rRNA processing</keyword>
<evidence type="ECO:0000256" key="3">
    <source>
        <dbReference type="ARBA" id="ARBA00012328"/>
    </source>
</evidence>
<keyword evidence="4" id="KW-0963">Cytoplasm</keyword>
<evidence type="ECO:0000313" key="12">
    <source>
        <dbReference type="EMBL" id="SVB27109.1"/>
    </source>
</evidence>
<comment type="function">
    <text evidence="9">Specifically methylates the N3 position of the uracil ring of uridine 1498 (m3U1498) in 16S rRNA. Acts on the fully assembled 30S ribosomal subunit.</text>
</comment>
<organism evidence="12">
    <name type="scientific">marine metagenome</name>
    <dbReference type="NCBI Taxonomy" id="408172"/>
    <lineage>
        <taxon>unclassified sequences</taxon>
        <taxon>metagenomes</taxon>
        <taxon>ecological metagenomes</taxon>
    </lineage>
</organism>
<dbReference type="InterPro" id="IPR029028">
    <property type="entry name" value="Alpha/beta_knot_MTases"/>
</dbReference>
<keyword evidence="6" id="KW-0489">Methyltransferase</keyword>
<evidence type="ECO:0000256" key="6">
    <source>
        <dbReference type="ARBA" id="ARBA00022603"/>
    </source>
</evidence>
<dbReference type="NCBIfam" id="TIGR00046">
    <property type="entry name" value="RsmE family RNA methyltransferase"/>
    <property type="match status" value="1"/>
</dbReference>
<evidence type="ECO:0000259" key="11">
    <source>
        <dbReference type="Pfam" id="PF04452"/>
    </source>
</evidence>
<evidence type="ECO:0000256" key="8">
    <source>
        <dbReference type="ARBA" id="ARBA00022691"/>
    </source>
</evidence>
<dbReference type="SUPFAM" id="SSF75217">
    <property type="entry name" value="alpha/beta knot"/>
    <property type="match status" value="1"/>
</dbReference>
<evidence type="ECO:0000256" key="4">
    <source>
        <dbReference type="ARBA" id="ARBA00022490"/>
    </source>
</evidence>
<dbReference type="Pfam" id="PF04452">
    <property type="entry name" value="Methyltrans_RNA"/>
    <property type="match status" value="1"/>
</dbReference>
<gene>
    <name evidence="12" type="ORF">METZ01_LOCUS179963</name>
</gene>
<evidence type="ECO:0000256" key="7">
    <source>
        <dbReference type="ARBA" id="ARBA00022679"/>
    </source>
</evidence>
<dbReference type="GO" id="GO:0005737">
    <property type="term" value="C:cytoplasm"/>
    <property type="evidence" value="ECO:0007669"/>
    <property type="project" value="UniProtKB-SubCell"/>
</dbReference>
<dbReference type="InterPro" id="IPR029026">
    <property type="entry name" value="tRNA_m1G_MTases_N"/>
</dbReference>
<dbReference type="PIRSF" id="PIRSF015601">
    <property type="entry name" value="MTase_slr0722"/>
    <property type="match status" value="1"/>
</dbReference>
<proteinExistence type="inferred from homology"/>
<evidence type="ECO:0000256" key="5">
    <source>
        <dbReference type="ARBA" id="ARBA00022552"/>
    </source>
</evidence>
<dbReference type="PANTHER" id="PTHR30027:SF3">
    <property type="entry name" value="16S RRNA (URACIL(1498)-N(3))-METHYLTRANSFERASE"/>
    <property type="match status" value="1"/>
</dbReference>
<dbReference type="GO" id="GO:0070475">
    <property type="term" value="P:rRNA base methylation"/>
    <property type="evidence" value="ECO:0007669"/>
    <property type="project" value="TreeGrafter"/>
</dbReference>
<dbReference type="EC" id="2.1.1.193" evidence="3"/>
<dbReference type="InterPro" id="IPR006700">
    <property type="entry name" value="RsmE"/>
</dbReference>
<evidence type="ECO:0000256" key="9">
    <source>
        <dbReference type="ARBA" id="ARBA00025699"/>
    </source>
</evidence>
<comment type="subcellular location">
    <subcellularLocation>
        <location evidence="1">Cytoplasm</location>
    </subcellularLocation>
</comment>
<evidence type="ECO:0000256" key="1">
    <source>
        <dbReference type="ARBA" id="ARBA00004496"/>
    </source>
</evidence>
<dbReference type="CDD" id="cd18084">
    <property type="entry name" value="RsmE-like"/>
    <property type="match status" value="1"/>
</dbReference>
<name>A0A382CML0_9ZZZZ</name>
<protein>
    <recommendedName>
        <fullName evidence="3">16S rRNA (uracil(1498)-N(3))-methyltransferase</fullName>
        <ecNumber evidence="3">2.1.1.193</ecNumber>
    </recommendedName>
</protein>
<sequence>GRLEATRSRRSPDWFDEAATMNLILFTEAEIRSPLPRHDARAKHILEILRFGVGDAVDVGIINGPAGKATIVEIGESGLVLDYDLTRQPSPLYPVSMIIGLPRPPSSRRILGDLTSMGVQQMHFVATDKGEKSYLRSRLWAEGEFERLLREGAQQAFSTYLPDVRVHAGLEDCFEHLVAPTDRVALDNYEAALRLQQFDPTTDHCTLAVGSERGWSARERDLLREAGFQLMGMGTRVLKTETACIAGLAVVLGKLQRP</sequence>
<feature type="non-terminal residue" evidence="12">
    <location>
        <position position="1"/>
    </location>
</feature>